<name>A0AAW1CFC1_9HEMI</name>
<feature type="compositionally biased region" description="Polar residues" evidence="1">
    <location>
        <begin position="147"/>
        <end position="172"/>
    </location>
</feature>
<evidence type="ECO:0000256" key="1">
    <source>
        <dbReference type="SAM" id="MobiDB-lite"/>
    </source>
</evidence>
<keyword evidence="3" id="KW-1185">Reference proteome</keyword>
<feature type="compositionally biased region" description="Basic and acidic residues" evidence="1">
    <location>
        <begin position="127"/>
        <end position="146"/>
    </location>
</feature>
<feature type="region of interest" description="Disordered" evidence="1">
    <location>
        <begin position="95"/>
        <end position="175"/>
    </location>
</feature>
<dbReference type="AlphaFoldDB" id="A0AAW1CFC1"/>
<reference evidence="2 3" key="1">
    <citation type="submission" date="2022-12" db="EMBL/GenBank/DDBJ databases">
        <title>Chromosome-level genome assembly of true bugs.</title>
        <authorList>
            <person name="Ma L."/>
            <person name="Li H."/>
        </authorList>
    </citation>
    <scope>NUCLEOTIDE SEQUENCE [LARGE SCALE GENOMIC DNA]</scope>
    <source>
        <strain evidence="2">Lab_2022b</strain>
    </source>
</reference>
<feature type="region of interest" description="Disordered" evidence="1">
    <location>
        <begin position="1"/>
        <end position="32"/>
    </location>
</feature>
<evidence type="ECO:0000313" key="2">
    <source>
        <dbReference type="EMBL" id="KAK9496741.1"/>
    </source>
</evidence>
<dbReference type="Proteomes" id="UP001461498">
    <property type="component" value="Unassembled WGS sequence"/>
</dbReference>
<protein>
    <submittedName>
        <fullName evidence="2">Uncharacterized protein</fullName>
    </submittedName>
</protein>
<evidence type="ECO:0000313" key="3">
    <source>
        <dbReference type="Proteomes" id="UP001461498"/>
    </source>
</evidence>
<proteinExistence type="predicted"/>
<sequence length="361" mass="41762">MSELKMNIPLPEDPPPEESSIHETSITDEPIRYSPSLAAEDDAEDFKEISEVSPHALPSSSINESIALPSAVLGKSAAKKRLLAFSLAKQNVKKFINDKKSMEPSTPTKNSAKEGDHRRSKKKSKKGVLDKARDVISEIEEIKRQENIQQQKENMQQSFPRWNKNNSRSCTGPISIPDLEEEDIYKIDSLVEKILAKEARKERSERDKEAEKKDRRDKRDKEKLVPNSWEEFTKAGFTAYHYRRFKFRREKFSRTSKERSSRSRSDGDETDIAGKKQYNLLETPMVLKLPLTVVGIDDDYKDFPSWCIKYTYTRPNISYSINPSKARSMLLSRREMMKTLTEDVKEIIDKFLEMKSEKSIQ</sequence>
<dbReference type="EMBL" id="JAPXFL010000060">
    <property type="protein sequence ID" value="KAK9496741.1"/>
    <property type="molecule type" value="Genomic_DNA"/>
</dbReference>
<accession>A0AAW1CFC1</accession>
<feature type="region of interest" description="Disordered" evidence="1">
    <location>
        <begin position="196"/>
        <end position="223"/>
    </location>
</feature>
<organism evidence="2 3">
    <name type="scientific">Rhynocoris fuscipes</name>
    <dbReference type="NCBI Taxonomy" id="488301"/>
    <lineage>
        <taxon>Eukaryota</taxon>
        <taxon>Metazoa</taxon>
        <taxon>Ecdysozoa</taxon>
        <taxon>Arthropoda</taxon>
        <taxon>Hexapoda</taxon>
        <taxon>Insecta</taxon>
        <taxon>Pterygota</taxon>
        <taxon>Neoptera</taxon>
        <taxon>Paraneoptera</taxon>
        <taxon>Hemiptera</taxon>
        <taxon>Heteroptera</taxon>
        <taxon>Panheteroptera</taxon>
        <taxon>Cimicomorpha</taxon>
        <taxon>Reduviidae</taxon>
        <taxon>Harpactorinae</taxon>
        <taxon>Harpactorini</taxon>
        <taxon>Rhynocoris</taxon>
    </lineage>
</organism>
<gene>
    <name evidence="2" type="ORF">O3M35_013030</name>
</gene>
<comment type="caution">
    <text evidence="2">The sequence shown here is derived from an EMBL/GenBank/DDBJ whole genome shotgun (WGS) entry which is preliminary data.</text>
</comment>